<dbReference type="PANTHER" id="PTHR43877:SF2">
    <property type="entry name" value="AMINOALKYLPHOSPHONATE N-ACETYLTRANSFERASE-RELATED"/>
    <property type="match status" value="1"/>
</dbReference>
<reference evidence="4 5" key="1">
    <citation type="submission" date="2016-10" db="EMBL/GenBank/DDBJ databases">
        <authorList>
            <person name="Varghese N."/>
            <person name="Submissions S."/>
        </authorList>
    </citation>
    <scope>NUCLEOTIDE SEQUENCE [LARGE SCALE GENOMIC DNA]</scope>
    <source>
        <strain evidence="4 5">Nl1</strain>
    </source>
</reference>
<accession>A0ABY0TDB6</accession>
<proteinExistence type="predicted"/>
<organism evidence="4 5">
    <name type="scientific">Nitrosospira multiformis</name>
    <dbReference type="NCBI Taxonomy" id="1231"/>
    <lineage>
        <taxon>Bacteria</taxon>
        <taxon>Pseudomonadati</taxon>
        <taxon>Pseudomonadota</taxon>
        <taxon>Betaproteobacteria</taxon>
        <taxon>Nitrosomonadales</taxon>
        <taxon>Nitrosomonadaceae</taxon>
        <taxon>Nitrosospira</taxon>
    </lineage>
</organism>
<dbReference type="CDD" id="cd04301">
    <property type="entry name" value="NAT_SF"/>
    <property type="match status" value="1"/>
</dbReference>
<keyword evidence="2" id="KW-0012">Acyltransferase</keyword>
<feature type="domain" description="N-acetyltransferase" evidence="3">
    <location>
        <begin position="16"/>
        <end position="171"/>
    </location>
</feature>
<dbReference type="InterPro" id="IPR000182">
    <property type="entry name" value="GNAT_dom"/>
</dbReference>
<evidence type="ECO:0000256" key="2">
    <source>
        <dbReference type="ARBA" id="ARBA00023315"/>
    </source>
</evidence>
<dbReference type="InterPro" id="IPR050832">
    <property type="entry name" value="Bact_Acetyltransf"/>
</dbReference>
<sequence length="176" mass="19744">MFDEHQRHGERDDMALIIRTATEGDAVTVGELTERAYRADGFPISEKYAVRLRDATTRINKATVLLAEMDDRIVATVTLAAHGSPLAEIAKPDELEVRMLAVAPEERRQGVAETLMSAAMKHAQNLGLKALVLSTEPPMSNARRLYEKLGFTRQPDRDWPVGDYDLLVYRRDVDLP</sequence>
<dbReference type="Proteomes" id="UP000183471">
    <property type="component" value="Unassembled WGS sequence"/>
</dbReference>
<dbReference type="EMBL" id="FNKY01000001">
    <property type="protein sequence ID" value="SDQ64865.1"/>
    <property type="molecule type" value="Genomic_DNA"/>
</dbReference>
<comment type="caution">
    <text evidence="4">The sequence shown here is derived from an EMBL/GenBank/DDBJ whole genome shotgun (WGS) entry which is preliminary data.</text>
</comment>
<protein>
    <submittedName>
        <fullName evidence="4">Predicted N-acetyltransferase YhbS</fullName>
    </submittedName>
</protein>
<evidence type="ECO:0000313" key="5">
    <source>
        <dbReference type="Proteomes" id="UP000183471"/>
    </source>
</evidence>
<dbReference type="SUPFAM" id="SSF55729">
    <property type="entry name" value="Acyl-CoA N-acyltransferases (Nat)"/>
    <property type="match status" value="1"/>
</dbReference>
<evidence type="ECO:0000259" key="3">
    <source>
        <dbReference type="PROSITE" id="PS51186"/>
    </source>
</evidence>
<keyword evidence="5" id="KW-1185">Reference proteome</keyword>
<evidence type="ECO:0000256" key="1">
    <source>
        <dbReference type="ARBA" id="ARBA00022679"/>
    </source>
</evidence>
<evidence type="ECO:0000313" key="4">
    <source>
        <dbReference type="EMBL" id="SDQ64865.1"/>
    </source>
</evidence>
<gene>
    <name evidence="4" type="ORF">SAMN05216402_1692</name>
</gene>
<dbReference type="PROSITE" id="PS51186">
    <property type="entry name" value="GNAT"/>
    <property type="match status" value="1"/>
</dbReference>
<dbReference type="Gene3D" id="3.40.630.30">
    <property type="match status" value="1"/>
</dbReference>
<dbReference type="PANTHER" id="PTHR43877">
    <property type="entry name" value="AMINOALKYLPHOSPHONATE N-ACETYLTRANSFERASE-RELATED-RELATED"/>
    <property type="match status" value="1"/>
</dbReference>
<keyword evidence="1" id="KW-0808">Transferase</keyword>
<dbReference type="InterPro" id="IPR016181">
    <property type="entry name" value="Acyl_CoA_acyltransferase"/>
</dbReference>
<name>A0ABY0TDB6_9PROT</name>
<dbReference type="Pfam" id="PF00583">
    <property type="entry name" value="Acetyltransf_1"/>
    <property type="match status" value="1"/>
</dbReference>